<dbReference type="EMBL" id="UINC01032121">
    <property type="protein sequence ID" value="SVB19259.1"/>
    <property type="molecule type" value="Genomic_DNA"/>
</dbReference>
<dbReference type="GO" id="GO:1904680">
    <property type="term" value="F:peptide transmembrane transporter activity"/>
    <property type="evidence" value="ECO:0007669"/>
    <property type="project" value="TreeGrafter"/>
</dbReference>
<reference evidence="5" key="1">
    <citation type="submission" date="2018-05" db="EMBL/GenBank/DDBJ databases">
        <authorList>
            <person name="Lanie J.A."/>
            <person name="Ng W.-L."/>
            <person name="Kazmierczak K.M."/>
            <person name="Andrzejewski T.M."/>
            <person name="Davidsen T.M."/>
            <person name="Wayne K.J."/>
            <person name="Tettelin H."/>
            <person name="Glass J.I."/>
            <person name="Rusch D."/>
            <person name="Podicherti R."/>
            <person name="Tsui H.-C.T."/>
            <person name="Winkler M.E."/>
        </authorList>
    </citation>
    <scope>NUCLEOTIDE SEQUENCE</scope>
</reference>
<dbReference type="AlphaFoldDB" id="A0A382C067"/>
<protein>
    <recommendedName>
        <fullName evidence="4">Solute-binding protein family 5 domain-containing protein</fullName>
    </recommendedName>
</protein>
<gene>
    <name evidence="5" type="ORF">METZ01_LOCUS172113</name>
</gene>
<dbReference type="InterPro" id="IPR039424">
    <property type="entry name" value="SBP_5"/>
</dbReference>
<dbReference type="GO" id="GO:0015833">
    <property type="term" value="P:peptide transport"/>
    <property type="evidence" value="ECO:0007669"/>
    <property type="project" value="TreeGrafter"/>
</dbReference>
<dbReference type="SUPFAM" id="SSF53850">
    <property type="entry name" value="Periplasmic binding protein-like II"/>
    <property type="match status" value="2"/>
</dbReference>
<organism evidence="5">
    <name type="scientific">marine metagenome</name>
    <dbReference type="NCBI Taxonomy" id="408172"/>
    <lineage>
        <taxon>unclassified sequences</taxon>
        <taxon>metagenomes</taxon>
        <taxon>ecological metagenomes</taxon>
    </lineage>
</organism>
<feature type="domain" description="Solute-binding protein family 5" evidence="4">
    <location>
        <begin position="411"/>
        <end position="545"/>
    </location>
</feature>
<feature type="domain" description="Solute-binding protein family 5" evidence="4">
    <location>
        <begin position="108"/>
        <end position="289"/>
    </location>
</feature>
<keyword evidence="3" id="KW-0732">Signal</keyword>
<evidence type="ECO:0000313" key="5">
    <source>
        <dbReference type="EMBL" id="SVB19259.1"/>
    </source>
</evidence>
<proteinExistence type="inferred from homology"/>
<keyword evidence="2" id="KW-0813">Transport</keyword>
<sequence length="616" mass="67566">VEPVDQISATVTVVLDNVGSPQFLNGKGTWPDVMFHGFFGFQEPALGWEPTFDDQGNAVVNTDRACHAGYVATGWEMIVPKKGGGELTMEGKTLAELDQADLTDPDEQGTIRVHIREGIDFYRIVDGDMVNVGELTGEDFAWSFNDAGADNIESAHSNSSQAYEYYKKWTSPSKYIAEAPNRAFIGDGLQDASSICQDAVWMQSKTLYDELGTTFGVPHGSGPFVVEEWMAAERIEAQSRVDHWKQSPAFDKIVFLQANEAQQRSAMLQTGAADIAAASIQDVGRLDKAGFSFHEGLDTINGNFMYFAGNNWSFAYPPGSKLPDKDLSGTPMIRPGFIPSDKYPWIGDPRLECVGIDRAASGIQDEPGAGCAVANFDFTFDGFDAQFTDDSVGFDFRDTDRFSYDTPRMNSAKAFRKALAYSIERDLIASSVTGGYGGAVYGGAQPGMPLHQLHPEYQGRWSYAFDPDTARAHLAESGVEPGFEFEFFCSQGNGTSLEVCEAVVGQWKEHLGLEPWIDSTQYSSRRPTMLGRELHVPWMTRWGPTSKDGRLGDGGGTAGGGLWPLPAGGWNPSLEDNLYWANREETRVQAKGSADNLASREVMWDDYFDKTLTIGT</sequence>
<evidence type="ECO:0000256" key="3">
    <source>
        <dbReference type="ARBA" id="ARBA00022729"/>
    </source>
</evidence>
<feature type="non-terminal residue" evidence="5">
    <location>
        <position position="616"/>
    </location>
</feature>
<dbReference type="Gene3D" id="3.40.190.10">
    <property type="entry name" value="Periplasmic binding protein-like II"/>
    <property type="match status" value="1"/>
</dbReference>
<evidence type="ECO:0000256" key="2">
    <source>
        <dbReference type="ARBA" id="ARBA00022448"/>
    </source>
</evidence>
<dbReference type="Gene3D" id="3.10.105.10">
    <property type="entry name" value="Dipeptide-binding Protein, Domain 3"/>
    <property type="match status" value="1"/>
</dbReference>
<comment type="similarity">
    <text evidence="1">Belongs to the bacterial solute-binding protein 5 family.</text>
</comment>
<dbReference type="Pfam" id="PF00496">
    <property type="entry name" value="SBP_bac_5"/>
    <property type="match status" value="2"/>
</dbReference>
<evidence type="ECO:0000259" key="4">
    <source>
        <dbReference type="Pfam" id="PF00496"/>
    </source>
</evidence>
<name>A0A382C067_9ZZZZ</name>
<dbReference type="InterPro" id="IPR000914">
    <property type="entry name" value="SBP_5_dom"/>
</dbReference>
<evidence type="ECO:0000256" key="1">
    <source>
        <dbReference type="ARBA" id="ARBA00005695"/>
    </source>
</evidence>
<feature type="non-terminal residue" evidence="5">
    <location>
        <position position="1"/>
    </location>
</feature>
<dbReference type="PANTHER" id="PTHR30290">
    <property type="entry name" value="PERIPLASMIC BINDING COMPONENT OF ABC TRANSPORTER"/>
    <property type="match status" value="1"/>
</dbReference>
<accession>A0A382C067</accession>
<dbReference type="PANTHER" id="PTHR30290:SF9">
    <property type="entry name" value="OLIGOPEPTIDE-BINDING PROTEIN APPA"/>
    <property type="match status" value="1"/>
</dbReference>